<dbReference type="GO" id="GO:0035925">
    <property type="term" value="F:mRNA 3'-UTR AU-rich region binding"/>
    <property type="evidence" value="ECO:0007669"/>
    <property type="project" value="TreeGrafter"/>
</dbReference>
<dbReference type="GO" id="GO:0016075">
    <property type="term" value="P:rRNA catabolic process"/>
    <property type="evidence" value="ECO:0007669"/>
    <property type="project" value="TreeGrafter"/>
</dbReference>
<dbReference type="Proteomes" id="UP000244066">
    <property type="component" value="Unassembled WGS sequence"/>
</dbReference>
<dbReference type="PANTHER" id="PTHR11097">
    <property type="entry name" value="EXOSOME COMPLEX EXONUCLEASE RIBOSOMAL RNA PROCESSING PROTEIN"/>
    <property type="match status" value="1"/>
</dbReference>
<dbReference type="Pfam" id="PF03725">
    <property type="entry name" value="RNase_PH_C"/>
    <property type="match status" value="1"/>
</dbReference>
<protein>
    <recommendedName>
        <fullName evidence="8">Exosome complex component Rrp42</fullName>
    </recommendedName>
</protein>
<evidence type="ECO:0000313" key="7">
    <source>
        <dbReference type="Proteomes" id="UP000244066"/>
    </source>
</evidence>
<evidence type="ECO:0000259" key="4">
    <source>
        <dbReference type="Pfam" id="PF01138"/>
    </source>
</evidence>
<evidence type="ECO:0000259" key="5">
    <source>
        <dbReference type="Pfam" id="PF03725"/>
    </source>
</evidence>
<comment type="subcellular location">
    <subcellularLocation>
        <location evidence="1">Cytoplasm</location>
    </subcellularLocation>
</comment>
<dbReference type="EMBL" id="NDWU01000009">
    <property type="protein sequence ID" value="PUA32070.1"/>
    <property type="molecule type" value="Genomic_DNA"/>
</dbReference>
<feature type="domain" description="Exoribonuclease phosphorolytic" evidence="4">
    <location>
        <begin position="37"/>
        <end position="172"/>
    </location>
</feature>
<proteinExistence type="predicted"/>
<dbReference type="AlphaFoldDB" id="A0A2R7Y3J0"/>
<gene>
    <name evidence="6" type="ORF">B9J98_04240</name>
</gene>
<name>A0A2R7Y3J0_9ARCH</name>
<dbReference type="InterPro" id="IPR001247">
    <property type="entry name" value="ExoRNase_PH_dom1"/>
</dbReference>
<sequence>MSFIPLKERSFAVRIMNDKIYKLLQQGKRIDERSPYEFRKITIQTNVVEKANGSALVSMGSTRILTGIKVELGTPYSDRPNEGVFSVNAELLPLASKSFEPGPPDERGIELARVVDRCVREGKAIDLEKLCIVPGKMVYILYIDIYVLDYDGNYFDPSVMSAMAALATCTLPRYSAAGERLEGEYMRVPIRDVPLSATIGIIKDKVLVDPCSAEEGSLDTSIVIGMDSASNVVAIHKNSPGHIPLHLMESIIDIAEEQIGKMRALFREVVGVG</sequence>
<evidence type="ECO:0008006" key="8">
    <source>
        <dbReference type="Google" id="ProtNLM"/>
    </source>
</evidence>
<feature type="domain" description="Exoribonuclease phosphorolytic" evidence="5">
    <location>
        <begin position="192"/>
        <end position="257"/>
    </location>
</feature>
<dbReference type="Pfam" id="PF01138">
    <property type="entry name" value="RNase_PH"/>
    <property type="match status" value="1"/>
</dbReference>
<evidence type="ECO:0000256" key="3">
    <source>
        <dbReference type="ARBA" id="ARBA00022835"/>
    </source>
</evidence>
<evidence type="ECO:0000313" key="6">
    <source>
        <dbReference type="EMBL" id="PUA32070.1"/>
    </source>
</evidence>
<dbReference type="InterPro" id="IPR050590">
    <property type="entry name" value="Exosome_comp_Rrp42_subfam"/>
</dbReference>
<dbReference type="InterPro" id="IPR036345">
    <property type="entry name" value="ExoRNase_PH_dom2_sf"/>
</dbReference>
<dbReference type="GO" id="GO:0000177">
    <property type="term" value="C:cytoplasmic exosome (RNase complex)"/>
    <property type="evidence" value="ECO:0007669"/>
    <property type="project" value="TreeGrafter"/>
</dbReference>
<reference evidence="6 7" key="1">
    <citation type="submission" date="2017-04" db="EMBL/GenBank/DDBJ databases">
        <title>Draft Aigarchaeota genome from a New Zealand hot spring.</title>
        <authorList>
            <person name="Reysenbach A.-L."/>
            <person name="Donaho J.A."/>
            <person name="Gerhart J."/>
            <person name="Kelley J.F."/>
            <person name="Kouba K."/>
            <person name="Podar M."/>
            <person name="Stott M."/>
        </authorList>
    </citation>
    <scope>NUCLEOTIDE SEQUENCE [LARGE SCALE GENOMIC DNA]</scope>
    <source>
        <strain evidence="6">NZ13_MG1</strain>
    </source>
</reference>
<dbReference type="FunFam" id="3.30.230.70:FF:000017">
    <property type="entry name" value="Exosome complex component Rrp42"/>
    <property type="match status" value="1"/>
</dbReference>
<keyword evidence="3" id="KW-0271">Exosome</keyword>
<dbReference type="SUPFAM" id="SSF54211">
    <property type="entry name" value="Ribosomal protein S5 domain 2-like"/>
    <property type="match status" value="1"/>
</dbReference>
<accession>A0A2R7Y3J0</accession>
<dbReference type="SUPFAM" id="SSF55666">
    <property type="entry name" value="Ribonuclease PH domain 2-like"/>
    <property type="match status" value="1"/>
</dbReference>
<evidence type="ECO:0000256" key="1">
    <source>
        <dbReference type="ARBA" id="ARBA00004496"/>
    </source>
</evidence>
<evidence type="ECO:0000256" key="2">
    <source>
        <dbReference type="ARBA" id="ARBA00022490"/>
    </source>
</evidence>
<dbReference type="InterPro" id="IPR027408">
    <property type="entry name" value="PNPase/RNase_PH_dom_sf"/>
</dbReference>
<dbReference type="InterPro" id="IPR020568">
    <property type="entry name" value="Ribosomal_Su5_D2-typ_SF"/>
</dbReference>
<dbReference type="PANTHER" id="PTHR11097:SF8">
    <property type="entry name" value="EXOSOME COMPLEX COMPONENT RRP42"/>
    <property type="match status" value="1"/>
</dbReference>
<keyword evidence="2" id="KW-0963">Cytoplasm</keyword>
<comment type="caution">
    <text evidence="6">The sequence shown here is derived from an EMBL/GenBank/DDBJ whole genome shotgun (WGS) entry which is preliminary data.</text>
</comment>
<dbReference type="InterPro" id="IPR015847">
    <property type="entry name" value="ExoRNase_PH_dom2"/>
</dbReference>
<dbReference type="NCBIfam" id="NF003282">
    <property type="entry name" value="PRK04282.1-1"/>
    <property type="match status" value="1"/>
</dbReference>
<organism evidence="6 7">
    <name type="scientific">Candidatus Terraquivivens tikiterensis</name>
    <dbReference type="NCBI Taxonomy" id="1980982"/>
    <lineage>
        <taxon>Archaea</taxon>
        <taxon>Nitrososphaerota</taxon>
        <taxon>Candidatus Wolframiiraptoraceae</taxon>
        <taxon>Candidatus Terraquivivens</taxon>
    </lineage>
</organism>
<dbReference type="Gene3D" id="3.30.230.70">
    <property type="entry name" value="GHMP Kinase, N-terminal domain"/>
    <property type="match status" value="1"/>
</dbReference>